<evidence type="ECO:0000313" key="1">
    <source>
        <dbReference type="EMBL" id="ROR71871.1"/>
    </source>
</evidence>
<dbReference type="RefSeq" id="WP_123302527.1">
    <property type="nucleotide sequence ID" value="NZ_RKHK01000001.1"/>
</dbReference>
<name>A0A3N2B9E5_9MICO</name>
<dbReference type="EMBL" id="RKHK01000001">
    <property type="protein sequence ID" value="ROR71871.1"/>
    <property type="molecule type" value="Genomic_DNA"/>
</dbReference>
<dbReference type="Proteomes" id="UP000280668">
    <property type="component" value="Unassembled WGS sequence"/>
</dbReference>
<proteinExistence type="predicted"/>
<dbReference type="Pfam" id="PF11248">
    <property type="entry name" value="DUF3046"/>
    <property type="match status" value="1"/>
</dbReference>
<comment type="caution">
    <text evidence="1">The sequence shown here is derived from an EMBL/GenBank/DDBJ whole genome shotgun (WGS) entry which is preliminary data.</text>
</comment>
<keyword evidence="2" id="KW-1185">Reference proteome</keyword>
<evidence type="ECO:0000313" key="2">
    <source>
        <dbReference type="Proteomes" id="UP000280668"/>
    </source>
</evidence>
<accession>A0A3N2B9E5</accession>
<protein>
    <recommendedName>
        <fullName evidence="3">DUF3046 family protein</fullName>
    </recommendedName>
</protein>
<dbReference type="InterPro" id="IPR021408">
    <property type="entry name" value="DUF3046"/>
</dbReference>
<sequence>MRQSEFRAAVDEVLGAAYGRSIVTDLVLPGVGYRTAEVALSEGEPPQVVWDAVCDELELGEQARWHHRMEAKSGNRPAR</sequence>
<gene>
    <name evidence="1" type="ORF">EDD31_0209</name>
</gene>
<dbReference type="AlphaFoldDB" id="A0A3N2B9E5"/>
<reference evidence="1 2" key="1">
    <citation type="submission" date="2018-11" db="EMBL/GenBank/DDBJ databases">
        <title>Sequencing the genomes of 1000 actinobacteria strains.</title>
        <authorList>
            <person name="Klenk H.-P."/>
        </authorList>
    </citation>
    <scope>NUCLEOTIDE SEQUENCE [LARGE SCALE GENOMIC DNA]</scope>
    <source>
        <strain evidence="1 2">DSM 11294</strain>
    </source>
</reference>
<evidence type="ECO:0008006" key="3">
    <source>
        <dbReference type="Google" id="ProtNLM"/>
    </source>
</evidence>
<organism evidence="1 2">
    <name type="scientific">Bogoriella caseilytica</name>
    <dbReference type="NCBI Taxonomy" id="56055"/>
    <lineage>
        <taxon>Bacteria</taxon>
        <taxon>Bacillati</taxon>
        <taxon>Actinomycetota</taxon>
        <taxon>Actinomycetes</taxon>
        <taxon>Micrococcales</taxon>
        <taxon>Bogoriellaceae</taxon>
        <taxon>Bogoriella</taxon>
    </lineage>
</organism>
<dbReference type="OrthoDB" id="3215033at2"/>